<name>A0A8J3QUM6_9ACTN</name>
<protein>
    <submittedName>
        <fullName evidence="2">Uncharacterized protein</fullName>
    </submittedName>
</protein>
<gene>
    <name evidence="2" type="ORF">Raf01_33130</name>
</gene>
<dbReference type="Proteomes" id="UP000642748">
    <property type="component" value="Unassembled WGS sequence"/>
</dbReference>
<dbReference type="AlphaFoldDB" id="A0A8J3QUM6"/>
<evidence type="ECO:0000313" key="2">
    <source>
        <dbReference type="EMBL" id="GIH15141.1"/>
    </source>
</evidence>
<dbReference type="EMBL" id="BONZ01000031">
    <property type="protein sequence ID" value="GIH15141.1"/>
    <property type="molecule type" value="Genomic_DNA"/>
</dbReference>
<evidence type="ECO:0000313" key="3">
    <source>
        <dbReference type="Proteomes" id="UP000642748"/>
    </source>
</evidence>
<accession>A0A8J3QUM6</accession>
<sequence>MTVESPAAGPRPAPTRDPSAQLRDRLAAGLRAGGLGVEPADAAALIRQGHAAARPVADDIVGVLEARAQAASDLDFSLLTGIPSMAAFGQLAGGYAYRRLASARAREPQVARLLTAFIVASALYDHACDREPGLLETMTRGLPADWLENAFAGHRVGDPYAGLAVPTPVAQLGALGGYAAELWRDLAASARTRASRAHLNGLWRRLAATHSAQVASTRPGGRREVRLIWSAPLVVALYVVAATPDAEPGVDVGALLPEAERIGLLLSLVDDLADVADDWRWRSANQYLDALPGTGRTGRREPVPWEALMSDEVLEPYLGRIVELTRTVPEDERELLTAWLLYWIEG</sequence>
<reference evidence="2" key="1">
    <citation type="submission" date="2021-01" db="EMBL/GenBank/DDBJ databases">
        <title>Whole genome shotgun sequence of Rugosimonospora africana NBRC 104875.</title>
        <authorList>
            <person name="Komaki H."/>
            <person name="Tamura T."/>
        </authorList>
    </citation>
    <scope>NUCLEOTIDE SEQUENCE</scope>
    <source>
        <strain evidence="2">NBRC 104875</strain>
    </source>
</reference>
<proteinExistence type="predicted"/>
<comment type="caution">
    <text evidence="2">The sequence shown here is derived from an EMBL/GenBank/DDBJ whole genome shotgun (WGS) entry which is preliminary data.</text>
</comment>
<feature type="region of interest" description="Disordered" evidence="1">
    <location>
        <begin position="1"/>
        <end position="20"/>
    </location>
</feature>
<dbReference type="RefSeq" id="WP_203918785.1">
    <property type="nucleotide sequence ID" value="NZ_BONZ01000031.1"/>
</dbReference>
<organism evidence="2 3">
    <name type="scientific">Rugosimonospora africana</name>
    <dbReference type="NCBI Taxonomy" id="556532"/>
    <lineage>
        <taxon>Bacteria</taxon>
        <taxon>Bacillati</taxon>
        <taxon>Actinomycetota</taxon>
        <taxon>Actinomycetes</taxon>
        <taxon>Micromonosporales</taxon>
        <taxon>Micromonosporaceae</taxon>
        <taxon>Rugosimonospora</taxon>
    </lineage>
</organism>
<evidence type="ECO:0000256" key="1">
    <source>
        <dbReference type="SAM" id="MobiDB-lite"/>
    </source>
</evidence>
<keyword evidence="3" id="KW-1185">Reference proteome</keyword>